<feature type="signal peptide" evidence="1">
    <location>
        <begin position="1"/>
        <end position="23"/>
    </location>
</feature>
<dbReference type="PANTHER" id="PTHR43734">
    <property type="entry name" value="PHYTOENE DESATURASE"/>
    <property type="match status" value="1"/>
</dbReference>
<evidence type="ECO:0000313" key="3">
    <source>
        <dbReference type="Proteomes" id="UP000799772"/>
    </source>
</evidence>
<feature type="chain" id="PRO_5040484235" evidence="1">
    <location>
        <begin position="24"/>
        <end position="491"/>
    </location>
</feature>
<dbReference type="SUPFAM" id="SSF51905">
    <property type="entry name" value="FAD/NAD(P)-binding domain"/>
    <property type="match status" value="1"/>
</dbReference>
<evidence type="ECO:0000313" key="2">
    <source>
        <dbReference type="EMBL" id="KAF2097526.1"/>
    </source>
</evidence>
<evidence type="ECO:0000256" key="1">
    <source>
        <dbReference type="SAM" id="SignalP"/>
    </source>
</evidence>
<reference evidence="2" key="1">
    <citation type="journal article" date="2020" name="Stud. Mycol.">
        <title>101 Dothideomycetes genomes: a test case for predicting lifestyles and emergence of pathogens.</title>
        <authorList>
            <person name="Haridas S."/>
            <person name="Albert R."/>
            <person name="Binder M."/>
            <person name="Bloem J."/>
            <person name="Labutti K."/>
            <person name="Salamov A."/>
            <person name="Andreopoulos B."/>
            <person name="Baker S."/>
            <person name="Barry K."/>
            <person name="Bills G."/>
            <person name="Bluhm B."/>
            <person name="Cannon C."/>
            <person name="Castanera R."/>
            <person name="Culley D."/>
            <person name="Daum C."/>
            <person name="Ezra D."/>
            <person name="Gonzalez J."/>
            <person name="Henrissat B."/>
            <person name="Kuo A."/>
            <person name="Liang C."/>
            <person name="Lipzen A."/>
            <person name="Lutzoni F."/>
            <person name="Magnuson J."/>
            <person name="Mondo S."/>
            <person name="Nolan M."/>
            <person name="Ohm R."/>
            <person name="Pangilinan J."/>
            <person name="Park H.-J."/>
            <person name="Ramirez L."/>
            <person name="Alfaro M."/>
            <person name="Sun H."/>
            <person name="Tritt A."/>
            <person name="Yoshinaga Y."/>
            <person name="Zwiers L.-H."/>
            <person name="Turgeon B."/>
            <person name="Goodwin S."/>
            <person name="Spatafora J."/>
            <person name="Crous P."/>
            <person name="Grigoriev I."/>
        </authorList>
    </citation>
    <scope>NUCLEOTIDE SEQUENCE</scope>
    <source>
        <strain evidence="2">CBS 133067</strain>
    </source>
</reference>
<accession>A0A9P4M4B2</accession>
<dbReference type="AlphaFoldDB" id="A0A9P4M4B2"/>
<dbReference type="Gene3D" id="3.50.50.60">
    <property type="entry name" value="FAD/NAD(P)-binding domain"/>
    <property type="match status" value="1"/>
</dbReference>
<dbReference type="InterPro" id="IPR036188">
    <property type="entry name" value="FAD/NAD-bd_sf"/>
</dbReference>
<organism evidence="2 3">
    <name type="scientific">Rhizodiscina lignyota</name>
    <dbReference type="NCBI Taxonomy" id="1504668"/>
    <lineage>
        <taxon>Eukaryota</taxon>
        <taxon>Fungi</taxon>
        <taxon>Dikarya</taxon>
        <taxon>Ascomycota</taxon>
        <taxon>Pezizomycotina</taxon>
        <taxon>Dothideomycetes</taxon>
        <taxon>Pleosporomycetidae</taxon>
        <taxon>Aulographales</taxon>
        <taxon>Rhizodiscinaceae</taxon>
        <taxon>Rhizodiscina</taxon>
    </lineage>
</organism>
<gene>
    <name evidence="2" type="ORF">NA57DRAFT_41830</name>
</gene>
<keyword evidence="3" id="KW-1185">Reference proteome</keyword>
<dbReference type="Pfam" id="PF13450">
    <property type="entry name" value="NAD_binding_8"/>
    <property type="match status" value="1"/>
</dbReference>
<proteinExistence type="predicted"/>
<keyword evidence="1" id="KW-0732">Signal</keyword>
<dbReference type="OrthoDB" id="68575at2759"/>
<dbReference type="EMBL" id="ML978128">
    <property type="protein sequence ID" value="KAF2097526.1"/>
    <property type="molecule type" value="Genomic_DNA"/>
</dbReference>
<dbReference type="PANTHER" id="PTHR43734:SF1">
    <property type="entry name" value="PHYTOENE DESATURASE"/>
    <property type="match status" value="1"/>
</dbReference>
<protein>
    <submittedName>
        <fullName evidence="2">Uncharacterized protein</fullName>
    </submittedName>
</protein>
<comment type="caution">
    <text evidence="2">The sequence shown here is derived from an EMBL/GenBank/DDBJ whole genome shotgun (WGS) entry which is preliminary data.</text>
</comment>
<dbReference type="Gene3D" id="3.30.70.1990">
    <property type="match status" value="1"/>
</dbReference>
<name>A0A9P4M4B2_9PEZI</name>
<sequence length="491" mass="54613">MKVRELVSHFFLFTFCFATSVLGTINESAFTASDIITRDVVIIGGGSSGTYTAIRLQQLGKSVALIERKSILGGHVDTFYDPITRQTFDFGVVLFENISVVTNYFAHLDVELAKFSSLGVTVQSFADITKMEKLTNASLPSPNATAAALTKFGEILNKYPYLYNGFNDLQYPVPEDLLLPFGDFMEKYQLNALAYQVMGFLQGGGNLLNQTSLYVMKYLAKIVGNFLKDNFLTTAAHDNHELYVRALERLGPNENAFVNASVTEIERCDTNYAYSGHDQGSASIDECDTPVNVVFNIQSGAKLVKASQLVIAIPPLLENLQFLDLSSEERSLFGQFGNTYYWDAVVRNSGIPRNTSISNFDPNAPSGLPRLPGIYDIGPSGVKDLDIVYYGSPYPVENVEVANDIMDKIAGLVKVYNFPPNRKKPELVGFHDHRPYGLFVSAEVIKNGFYKNLLVLQGRRNTYYTGAAWQVHDSSRIWNWTEMNIIPKLSS</sequence>
<dbReference type="Gene3D" id="1.10.405.20">
    <property type="match status" value="1"/>
</dbReference>
<dbReference type="Proteomes" id="UP000799772">
    <property type="component" value="Unassembled WGS sequence"/>
</dbReference>